<dbReference type="AlphaFoldDB" id="A0A9X1B526"/>
<keyword evidence="7 10" id="KW-0648">Protein biosynthesis</keyword>
<dbReference type="GO" id="GO:0005524">
    <property type="term" value="F:ATP binding"/>
    <property type="evidence" value="ECO:0007669"/>
    <property type="project" value="UniProtKB-UniRule"/>
</dbReference>
<evidence type="ECO:0000256" key="8">
    <source>
        <dbReference type="ARBA" id="ARBA00023146"/>
    </source>
</evidence>
<evidence type="ECO:0000256" key="7">
    <source>
        <dbReference type="ARBA" id="ARBA00022917"/>
    </source>
</evidence>
<evidence type="ECO:0000256" key="9">
    <source>
        <dbReference type="ARBA" id="ARBA00049339"/>
    </source>
</evidence>
<comment type="similarity">
    <text evidence="2 10 11">Belongs to the class-I aminoacyl-tRNA synthetase family.</text>
</comment>
<dbReference type="CDD" id="cd00671">
    <property type="entry name" value="ArgRS_core"/>
    <property type="match status" value="1"/>
</dbReference>
<dbReference type="InterPro" id="IPR036695">
    <property type="entry name" value="Arg-tRNA-synth_N_sf"/>
</dbReference>
<evidence type="ECO:0000256" key="10">
    <source>
        <dbReference type="HAMAP-Rule" id="MF_00123"/>
    </source>
</evidence>
<dbReference type="RefSeq" id="WP_200245432.1">
    <property type="nucleotide sequence ID" value="NZ_NRRY01000024.1"/>
</dbReference>
<dbReference type="HAMAP" id="MF_00123">
    <property type="entry name" value="Arg_tRNA_synth"/>
    <property type="match status" value="1"/>
</dbReference>
<feature type="short sequence motif" description="'HIGH' region" evidence="10">
    <location>
        <begin position="132"/>
        <end position="142"/>
    </location>
</feature>
<dbReference type="InterPro" id="IPR014729">
    <property type="entry name" value="Rossmann-like_a/b/a_fold"/>
</dbReference>
<dbReference type="InterPro" id="IPR009080">
    <property type="entry name" value="tRNAsynth_Ia_anticodon-bd"/>
</dbReference>
<reference evidence="14 15" key="1">
    <citation type="journal article" date="2020" name="Microorganisms">
        <title>Osmotic Adaptation and Compatible Solute Biosynthesis of Phototrophic Bacteria as Revealed from Genome Analyses.</title>
        <authorList>
            <person name="Imhoff J.F."/>
            <person name="Rahn T."/>
            <person name="Kunzel S."/>
            <person name="Keller A."/>
            <person name="Neulinger S.C."/>
        </authorList>
    </citation>
    <scope>NUCLEOTIDE SEQUENCE [LARGE SCALE GENOMIC DNA]</scope>
    <source>
        <strain evidence="14 15">DSM 25653</strain>
    </source>
</reference>
<dbReference type="Pfam" id="PF00750">
    <property type="entry name" value="tRNA-synt_1d"/>
    <property type="match status" value="2"/>
</dbReference>
<dbReference type="Gene3D" id="1.10.730.10">
    <property type="entry name" value="Isoleucyl-tRNA Synthetase, Domain 1"/>
    <property type="match status" value="1"/>
</dbReference>
<dbReference type="GO" id="GO:0006420">
    <property type="term" value="P:arginyl-tRNA aminoacylation"/>
    <property type="evidence" value="ECO:0007669"/>
    <property type="project" value="UniProtKB-UniRule"/>
</dbReference>
<evidence type="ECO:0000256" key="11">
    <source>
        <dbReference type="RuleBase" id="RU363038"/>
    </source>
</evidence>
<proteinExistence type="inferred from homology"/>
<protein>
    <recommendedName>
        <fullName evidence="10">Arginine--tRNA ligase</fullName>
        <ecNumber evidence="10">6.1.1.19</ecNumber>
    </recommendedName>
    <alternativeName>
        <fullName evidence="10">Arginyl-tRNA synthetase</fullName>
        <shortName evidence="10">ArgRS</shortName>
    </alternativeName>
</protein>
<dbReference type="Pfam" id="PF03485">
    <property type="entry name" value="Arg_tRNA_synt_N"/>
    <property type="match status" value="1"/>
</dbReference>
<dbReference type="SUPFAM" id="SSF55190">
    <property type="entry name" value="Arginyl-tRNA synthetase (ArgRS), N-terminal 'additional' domain"/>
    <property type="match status" value="1"/>
</dbReference>
<feature type="domain" description="Arginyl tRNA synthetase N-terminal" evidence="13">
    <location>
        <begin position="3"/>
        <end position="95"/>
    </location>
</feature>
<keyword evidence="5 10" id="KW-0547">Nucleotide-binding</keyword>
<dbReference type="Pfam" id="PF05746">
    <property type="entry name" value="DALR_1"/>
    <property type="match status" value="1"/>
</dbReference>
<dbReference type="InterPro" id="IPR001278">
    <property type="entry name" value="Arg-tRNA-ligase"/>
</dbReference>
<keyword evidence="6 10" id="KW-0067">ATP-binding</keyword>
<comment type="caution">
    <text evidence="14">The sequence shown here is derived from an EMBL/GenBank/DDBJ whole genome shotgun (WGS) entry which is preliminary data.</text>
</comment>
<dbReference type="FunFam" id="3.30.1360.70:FF:000003">
    <property type="entry name" value="Arginine--tRNA ligase"/>
    <property type="match status" value="1"/>
</dbReference>
<accession>A0A9X1B526</accession>
<name>A0A9X1B526_9GAMM</name>
<dbReference type="EMBL" id="NRRY01000024">
    <property type="protein sequence ID" value="MBK1619664.1"/>
    <property type="molecule type" value="Genomic_DNA"/>
</dbReference>
<dbReference type="InterPro" id="IPR005148">
    <property type="entry name" value="Arg-tRNA-synth_N"/>
</dbReference>
<evidence type="ECO:0000313" key="14">
    <source>
        <dbReference type="EMBL" id="MBK1619664.1"/>
    </source>
</evidence>
<evidence type="ECO:0000259" key="13">
    <source>
        <dbReference type="SMART" id="SM01016"/>
    </source>
</evidence>
<evidence type="ECO:0000256" key="4">
    <source>
        <dbReference type="ARBA" id="ARBA00022598"/>
    </source>
</evidence>
<gene>
    <name evidence="10" type="primary">argS</name>
    <name evidence="14" type="ORF">CKO42_14685</name>
</gene>
<sequence>MKQQIQGLVRAALEQLVAQAVLDPAAFGEGLPEPQIERTRDDSHGDFATNAAMVLAKRAHSKPRELAERIVAALPASAFIDRIEIAGPGFINFYLAADAFHAQVAEIIAEGPAFGRSQIGAGKRVQIEFVSANPTGPLHVGHGRGAAYGAVVADLLAAVGYDVHREYYVNDAGRQMDILCTSVWLRYLELCGESLRFPANGYRGDYVWDIAASLHREHGDDYRISVDQVFAAIPEDAAAADELDAEGQPLPDAPLGNKEDHIDALIANSKRLLGDNRYRFMFELGLNSILDDIRQDLAEFGAHYQEWYSERTLTESGAVNRALERLREAGHVFEQAGALWFRSSAFGDEKDRVLVRENGQTTYFASDIAYHMDKLERGFERVIDVWGADHHGYVPRVKAALTALGDDADRLDVLLVQFAVLYRGGHKVQMSTRSGEFVTLRQLRKEVGRDAARFFYVMRRCEQHMDFDLDLAKSQSADNPVYYCQYAHARIQSVLRQAADRGILVEPSSGINNLNQLSEPHELALMKTLSRYPEVLESAALGHEPHLLTTYLRELANDLHTYYNAHPFLVDHDALRDARIKLILATRQVLKNGLALIGVSAPDQM</sequence>
<evidence type="ECO:0000256" key="6">
    <source>
        <dbReference type="ARBA" id="ARBA00022840"/>
    </source>
</evidence>
<dbReference type="Gene3D" id="3.40.50.620">
    <property type="entry name" value="HUPs"/>
    <property type="match status" value="1"/>
</dbReference>
<dbReference type="InterPro" id="IPR008909">
    <property type="entry name" value="DALR_anticod-bd"/>
</dbReference>
<dbReference type="EC" id="6.1.1.19" evidence="10"/>
<evidence type="ECO:0000256" key="2">
    <source>
        <dbReference type="ARBA" id="ARBA00005594"/>
    </source>
</evidence>
<dbReference type="GO" id="GO:0004814">
    <property type="term" value="F:arginine-tRNA ligase activity"/>
    <property type="evidence" value="ECO:0007669"/>
    <property type="project" value="UniProtKB-UniRule"/>
</dbReference>
<dbReference type="InterPro" id="IPR035684">
    <property type="entry name" value="ArgRS_core"/>
</dbReference>
<dbReference type="SUPFAM" id="SSF47323">
    <property type="entry name" value="Anticodon-binding domain of a subclass of class I aminoacyl-tRNA synthetases"/>
    <property type="match status" value="1"/>
</dbReference>
<dbReference type="Gene3D" id="3.30.1360.70">
    <property type="entry name" value="Arginyl tRNA synthetase N-terminal domain"/>
    <property type="match status" value="1"/>
</dbReference>
<dbReference type="SMART" id="SM00836">
    <property type="entry name" value="DALR_1"/>
    <property type="match status" value="1"/>
</dbReference>
<dbReference type="PROSITE" id="PS00178">
    <property type="entry name" value="AA_TRNA_LIGASE_I"/>
    <property type="match status" value="1"/>
</dbReference>
<comment type="subcellular location">
    <subcellularLocation>
        <location evidence="1 10">Cytoplasm</location>
    </subcellularLocation>
</comment>
<dbReference type="PANTHER" id="PTHR11956:SF5">
    <property type="entry name" value="ARGININE--TRNA LIGASE, CYTOPLASMIC"/>
    <property type="match status" value="1"/>
</dbReference>
<feature type="domain" description="DALR anticodon binding" evidence="12">
    <location>
        <begin position="484"/>
        <end position="605"/>
    </location>
</feature>
<evidence type="ECO:0000259" key="12">
    <source>
        <dbReference type="SMART" id="SM00836"/>
    </source>
</evidence>
<dbReference type="PRINTS" id="PR01038">
    <property type="entry name" value="TRNASYNTHARG"/>
</dbReference>
<evidence type="ECO:0000256" key="1">
    <source>
        <dbReference type="ARBA" id="ARBA00004496"/>
    </source>
</evidence>
<dbReference type="SMART" id="SM01016">
    <property type="entry name" value="Arg_tRNA_synt_N"/>
    <property type="match status" value="1"/>
</dbReference>
<keyword evidence="8 10" id="KW-0030">Aminoacyl-tRNA synthetase</keyword>
<comment type="subunit">
    <text evidence="10">Monomer.</text>
</comment>
<keyword evidence="4 10" id="KW-0436">Ligase</keyword>
<organism evidence="14 15">
    <name type="scientific">Lamprobacter modestohalophilus</name>
    <dbReference type="NCBI Taxonomy" id="1064514"/>
    <lineage>
        <taxon>Bacteria</taxon>
        <taxon>Pseudomonadati</taxon>
        <taxon>Pseudomonadota</taxon>
        <taxon>Gammaproteobacteria</taxon>
        <taxon>Chromatiales</taxon>
        <taxon>Chromatiaceae</taxon>
        <taxon>Lamprobacter</taxon>
    </lineage>
</organism>
<dbReference type="GO" id="GO:0005737">
    <property type="term" value="C:cytoplasm"/>
    <property type="evidence" value="ECO:0007669"/>
    <property type="project" value="UniProtKB-SubCell"/>
</dbReference>
<comment type="catalytic activity">
    <reaction evidence="9 10">
        <text>tRNA(Arg) + L-arginine + ATP = L-arginyl-tRNA(Arg) + AMP + diphosphate</text>
        <dbReference type="Rhea" id="RHEA:20301"/>
        <dbReference type="Rhea" id="RHEA-COMP:9658"/>
        <dbReference type="Rhea" id="RHEA-COMP:9673"/>
        <dbReference type="ChEBI" id="CHEBI:30616"/>
        <dbReference type="ChEBI" id="CHEBI:32682"/>
        <dbReference type="ChEBI" id="CHEBI:33019"/>
        <dbReference type="ChEBI" id="CHEBI:78442"/>
        <dbReference type="ChEBI" id="CHEBI:78513"/>
        <dbReference type="ChEBI" id="CHEBI:456215"/>
        <dbReference type="EC" id="6.1.1.19"/>
    </reaction>
</comment>
<dbReference type="Proteomes" id="UP001138768">
    <property type="component" value="Unassembled WGS sequence"/>
</dbReference>
<dbReference type="InterPro" id="IPR001412">
    <property type="entry name" value="aa-tRNA-synth_I_CS"/>
</dbReference>
<evidence type="ECO:0000313" key="15">
    <source>
        <dbReference type="Proteomes" id="UP001138768"/>
    </source>
</evidence>
<keyword evidence="15" id="KW-1185">Reference proteome</keyword>
<dbReference type="FunFam" id="1.10.730.10:FF:000008">
    <property type="entry name" value="Arginine--tRNA ligase"/>
    <property type="match status" value="1"/>
</dbReference>
<dbReference type="SUPFAM" id="SSF52374">
    <property type="entry name" value="Nucleotidylyl transferase"/>
    <property type="match status" value="1"/>
</dbReference>
<evidence type="ECO:0000256" key="5">
    <source>
        <dbReference type="ARBA" id="ARBA00022741"/>
    </source>
</evidence>
<evidence type="ECO:0000256" key="3">
    <source>
        <dbReference type="ARBA" id="ARBA00022490"/>
    </source>
</evidence>
<dbReference type="NCBIfam" id="TIGR00456">
    <property type="entry name" value="argS"/>
    <property type="match status" value="1"/>
</dbReference>
<keyword evidence="3 10" id="KW-0963">Cytoplasm</keyword>
<dbReference type="PANTHER" id="PTHR11956">
    <property type="entry name" value="ARGINYL-TRNA SYNTHETASE"/>
    <property type="match status" value="1"/>
</dbReference>